<evidence type="ECO:0000256" key="5">
    <source>
        <dbReference type="ARBA" id="ARBA00023136"/>
    </source>
</evidence>
<organism evidence="9 10">
    <name type="scientific">Terrilactibacillus laevilacticus</name>
    <dbReference type="NCBI Taxonomy" id="1380157"/>
    <lineage>
        <taxon>Bacteria</taxon>
        <taxon>Bacillati</taxon>
        <taxon>Bacillota</taxon>
        <taxon>Bacilli</taxon>
        <taxon>Bacillales</taxon>
        <taxon>Bacillaceae</taxon>
        <taxon>Terrilactibacillus</taxon>
    </lineage>
</organism>
<keyword evidence="6 8" id="KW-0139">CF(1)</keyword>
<dbReference type="InterPro" id="IPR000711">
    <property type="entry name" value="ATPase_OSCP/dsu"/>
</dbReference>
<evidence type="ECO:0000313" key="9">
    <source>
        <dbReference type="EMBL" id="MFD2616232.1"/>
    </source>
</evidence>
<gene>
    <name evidence="8" type="primary">atpH</name>
    <name evidence="9" type="ORF">ACFSTF_02755</name>
</gene>
<protein>
    <recommendedName>
        <fullName evidence="8">ATP synthase subunit delta</fullName>
    </recommendedName>
    <alternativeName>
        <fullName evidence="8">ATP synthase F(1) sector subunit delta</fullName>
    </alternativeName>
    <alternativeName>
        <fullName evidence="8">F-type ATPase subunit delta</fullName>
        <shortName evidence="8">F-ATPase subunit delta</shortName>
    </alternativeName>
</protein>
<keyword evidence="10" id="KW-1185">Reference proteome</keyword>
<dbReference type="InterPro" id="IPR020781">
    <property type="entry name" value="ATPase_OSCP/d_CS"/>
</dbReference>
<dbReference type="EMBL" id="JBHUMR010000007">
    <property type="protein sequence ID" value="MFD2616232.1"/>
    <property type="molecule type" value="Genomic_DNA"/>
</dbReference>
<evidence type="ECO:0000313" key="10">
    <source>
        <dbReference type="Proteomes" id="UP001597458"/>
    </source>
</evidence>
<dbReference type="Pfam" id="PF00213">
    <property type="entry name" value="OSCP"/>
    <property type="match status" value="1"/>
</dbReference>
<dbReference type="RefSeq" id="WP_141189674.1">
    <property type="nucleotide sequence ID" value="NZ_JBHUMR010000007.1"/>
</dbReference>
<evidence type="ECO:0000256" key="2">
    <source>
        <dbReference type="ARBA" id="ARBA00022448"/>
    </source>
</evidence>
<dbReference type="PROSITE" id="PS00389">
    <property type="entry name" value="ATPASE_DELTA"/>
    <property type="match status" value="1"/>
</dbReference>
<dbReference type="NCBIfam" id="TIGR01145">
    <property type="entry name" value="ATP_synt_delta"/>
    <property type="match status" value="1"/>
</dbReference>
<keyword evidence="8" id="KW-1003">Cell membrane</keyword>
<evidence type="ECO:0000256" key="6">
    <source>
        <dbReference type="ARBA" id="ARBA00023196"/>
    </source>
</evidence>
<dbReference type="SUPFAM" id="SSF47928">
    <property type="entry name" value="N-terminal domain of the delta subunit of the F1F0-ATP synthase"/>
    <property type="match status" value="1"/>
</dbReference>
<evidence type="ECO:0000256" key="7">
    <source>
        <dbReference type="ARBA" id="ARBA00023310"/>
    </source>
</evidence>
<comment type="function">
    <text evidence="8">This protein is part of the stalk that links CF(0) to CF(1). It either transmits conformational changes from CF(0) to CF(1) or is implicated in proton conduction.</text>
</comment>
<dbReference type="PANTHER" id="PTHR11910">
    <property type="entry name" value="ATP SYNTHASE DELTA CHAIN"/>
    <property type="match status" value="1"/>
</dbReference>
<reference evidence="10" key="1">
    <citation type="journal article" date="2019" name="Int. J. Syst. Evol. Microbiol.">
        <title>The Global Catalogue of Microorganisms (GCM) 10K type strain sequencing project: providing services to taxonomists for standard genome sequencing and annotation.</title>
        <authorList>
            <consortium name="The Broad Institute Genomics Platform"/>
            <consortium name="The Broad Institute Genome Sequencing Center for Infectious Disease"/>
            <person name="Wu L."/>
            <person name="Ma J."/>
        </authorList>
    </citation>
    <scope>NUCLEOTIDE SEQUENCE [LARGE SCALE GENOMIC DNA]</scope>
    <source>
        <strain evidence="10">TISTR 2241</strain>
    </source>
</reference>
<evidence type="ECO:0000256" key="8">
    <source>
        <dbReference type="HAMAP-Rule" id="MF_01416"/>
    </source>
</evidence>
<dbReference type="InterPro" id="IPR026015">
    <property type="entry name" value="ATP_synth_OSCP/delta_N_sf"/>
</dbReference>
<dbReference type="Proteomes" id="UP001597458">
    <property type="component" value="Unassembled WGS sequence"/>
</dbReference>
<comment type="similarity">
    <text evidence="8">Belongs to the ATPase delta chain family.</text>
</comment>
<evidence type="ECO:0000256" key="3">
    <source>
        <dbReference type="ARBA" id="ARBA00022781"/>
    </source>
</evidence>
<dbReference type="NCBIfam" id="NF004403">
    <property type="entry name" value="PRK05758.2-4"/>
    <property type="match status" value="1"/>
</dbReference>
<dbReference type="HAMAP" id="MF_01416">
    <property type="entry name" value="ATP_synth_delta_bact"/>
    <property type="match status" value="1"/>
</dbReference>
<keyword evidence="3 8" id="KW-0375">Hydrogen ion transport</keyword>
<dbReference type="Gene3D" id="1.10.520.20">
    <property type="entry name" value="N-terminal domain of the delta subunit of the F1F0-ATP synthase"/>
    <property type="match status" value="1"/>
</dbReference>
<comment type="caution">
    <text evidence="9">The sequence shown here is derived from an EMBL/GenBank/DDBJ whole genome shotgun (WGS) entry which is preliminary data.</text>
</comment>
<dbReference type="PRINTS" id="PR00125">
    <property type="entry name" value="ATPASEDELTA"/>
</dbReference>
<sequence>MSEVVSKRYASALFEVAKEHGKVDDFENDLILVNTTIVENDELNKVLNHPQIDIDDKKALIASIFNDTISQEVINLLYVLIDRDRENIVTDIREAYQVLADKERGILDVTVTTAKPLDEKGQHALSKKLGKAVNKKLRMHTKVDDSLIGGLLLRVGDKLYDGTIAGKLARFRQEIKVGR</sequence>
<comment type="subcellular location">
    <subcellularLocation>
        <location evidence="8">Cell membrane</location>
        <topology evidence="8">Peripheral membrane protein</topology>
    </subcellularLocation>
    <subcellularLocation>
        <location evidence="1">Membrane</location>
    </subcellularLocation>
</comment>
<evidence type="ECO:0000256" key="1">
    <source>
        <dbReference type="ARBA" id="ARBA00004370"/>
    </source>
</evidence>
<keyword evidence="4 8" id="KW-0406">Ion transport</keyword>
<comment type="function">
    <text evidence="8">F(1)F(0) ATP synthase produces ATP from ADP in the presence of a proton or sodium gradient. F-type ATPases consist of two structural domains, F(1) containing the extramembraneous catalytic core and F(0) containing the membrane proton channel, linked together by a central stalk and a peripheral stalk. During catalysis, ATP synthesis in the catalytic domain of F(1) is coupled via a rotary mechanism of the central stalk subunits to proton translocation.</text>
</comment>
<dbReference type="NCBIfam" id="NF004402">
    <property type="entry name" value="PRK05758.2-2"/>
    <property type="match status" value="1"/>
</dbReference>
<keyword evidence="5 8" id="KW-0472">Membrane</keyword>
<keyword evidence="7 8" id="KW-0066">ATP synthesis</keyword>
<accession>A0ABW5PLI5</accession>
<keyword evidence="2 8" id="KW-0813">Transport</keyword>
<proteinExistence type="inferred from homology"/>
<name>A0ABW5PLI5_9BACI</name>
<evidence type="ECO:0000256" key="4">
    <source>
        <dbReference type="ARBA" id="ARBA00023065"/>
    </source>
</evidence>